<evidence type="ECO:0000256" key="1">
    <source>
        <dbReference type="SAM" id="Coils"/>
    </source>
</evidence>
<evidence type="ECO:0000313" key="3">
    <source>
        <dbReference type="EMBL" id="MYZ52071.1"/>
    </source>
</evidence>
<name>A0A7C9J654_9BURK</name>
<keyword evidence="1" id="KW-0175">Coiled coil</keyword>
<dbReference type="Gene3D" id="3.40.50.300">
    <property type="entry name" value="P-loop containing nucleotide triphosphate hydrolases"/>
    <property type="match status" value="1"/>
</dbReference>
<gene>
    <name evidence="3" type="ORF">F5985_07965</name>
</gene>
<dbReference type="AlphaFoldDB" id="A0A7C9J654"/>
<dbReference type="Pfam" id="PF10088">
    <property type="entry name" value="DUF2326"/>
    <property type="match status" value="1"/>
</dbReference>
<proteinExistence type="predicted"/>
<feature type="domain" description="DUF2326" evidence="2">
    <location>
        <begin position="424"/>
        <end position="524"/>
    </location>
</feature>
<comment type="caution">
    <text evidence="3">The sequence shown here is derived from an EMBL/GenBank/DDBJ whole genome shotgun (WGS) entry which is preliminary data.</text>
</comment>
<organism evidence="3 4">
    <name type="scientific">Malikia spinosa</name>
    <dbReference type="NCBI Taxonomy" id="86180"/>
    <lineage>
        <taxon>Bacteria</taxon>
        <taxon>Pseudomonadati</taxon>
        <taxon>Pseudomonadota</taxon>
        <taxon>Betaproteobacteria</taxon>
        <taxon>Burkholderiales</taxon>
        <taxon>Comamonadaceae</taxon>
        <taxon>Malikia</taxon>
    </lineage>
</organism>
<reference evidence="3 4" key="1">
    <citation type="submission" date="2019-09" db="EMBL/GenBank/DDBJ databases">
        <title>Identification of Malikia spinosa a prominent benzene-, toluene-, and ethylbenzene-degrading bacterium: enrichment, isolation and whole genome sequencing.</title>
        <authorList>
            <person name="Tancsics A."/>
            <person name="Revesz F."/>
            <person name="Kriszt B."/>
        </authorList>
    </citation>
    <scope>NUCLEOTIDE SEQUENCE [LARGE SCALE GENOMIC DNA]</scope>
    <source>
        <strain evidence="3 4">AB6</strain>
    </source>
</reference>
<feature type="coiled-coil region" evidence="1">
    <location>
        <begin position="207"/>
        <end position="234"/>
    </location>
</feature>
<evidence type="ECO:0000259" key="2">
    <source>
        <dbReference type="Pfam" id="PF10088"/>
    </source>
</evidence>
<sequence length="546" mass="61418">MLREIRCEKFRTRVVRFHPGLNVVLGDDNATNSIGKSTLLMLVDFVFGGSTLLEWNKDVVAELGHHRYDFAFEFDGELHRFRRETITPETVYVCDANYEVLSAVQLNEFNAFLKHAYGLEQPGQTFRSAIGLHLRVWGKTNLIPDEPLHAFPKQKDKDCIDNLVKTYGKFEVIRARDNASRMADTELKVIRAAASKQLIPKVTKTGYAQAKVQIADLERDLDDVRQNLASYATSLSAVISKEVLVLKERKDDLFQRRMTVAGRLQRVERNLDGKRALHSGNFQDLQRFFPDINTERLTEVEAFHDGVARILKEQLKQSKEQLAEELKLIDLSIAGIDAEMAAALGSVQQPESLVDHVYKVALSLQTARASREGYELEQAHIETLRKAKEALAEVKQRILTEIEASVNDGMREIVSEAVGEHRKSPRLSLDDASYKFEVFEDTGTGTAYFGLVLFDMAVFRATSLPAIAHDSVLFKNISNDSVAHLVGLYAKIQKQSFIALDEIQKYGPAAARTLQRQSVIQLSDQAVLYTKDWRPSRPSAPIAGAV</sequence>
<dbReference type="EMBL" id="VYSB01000007">
    <property type="protein sequence ID" value="MYZ52071.1"/>
    <property type="molecule type" value="Genomic_DNA"/>
</dbReference>
<dbReference type="InterPro" id="IPR027417">
    <property type="entry name" value="P-loop_NTPase"/>
</dbReference>
<dbReference type="RefSeq" id="WP_161124992.1">
    <property type="nucleotide sequence ID" value="NZ_VYSB01000007.1"/>
</dbReference>
<accession>A0A7C9J654</accession>
<evidence type="ECO:0000313" key="4">
    <source>
        <dbReference type="Proteomes" id="UP000481947"/>
    </source>
</evidence>
<dbReference type="InterPro" id="IPR018760">
    <property type="entry name" value="DUF2326"/>
</dbReference>
<dbReference type="Proteomes" id="UP000481947">
    <property type="component" value="Unassembled WGS sequence"/>
</dbReference>
<protein>
    <submittedName>
        <fullName evidence="3">DUF2326 domain-containing protein</fullName>
    </submittedName>
</protein>